<dbReference type="SUPFAM" id="SSF52821">
    <property type="entry name" value="Rhodanese/Cell cycle control phosphatase"/>
    <property type="match status" value="1"/>
</dbReference>
<dbReference type="InterPro" id="IPR036873">
    <property type="entry name" value="Rhodanese-like_dom_sf"/>
</dbReference>
<evidence type="ECO:0000313" key="3">
    <source>
        <dbReference type="Proteomes" id="UP000040453"/>
    </source>
</evidence>
<dbReference type="AlphaFoldDB" id="A0A0A1MH67"/>
<name>A0A0A1MH67_9BACI</name>
<dbReference type="PANTHER" id="PTHR30401">
    <property type="entry name" value="TRNA 2-SELENOURIDINE SYNTHASE"/>
    <property type="match status" value="1"/>
</dbReference>
<dbReference type="Pfam" id="PF00581">
    <property type="entry name" value="Rhodanese"/>
    <property type="match status" value="1"/>
</dbReference>
<evidence type="ECO:0000313" key="2">
    <source>
        <dbReference type="EMBL" id="CEI82413.1"/>
    </source>
</evidence>
<dbReference type="InterPro" id="IPR001763">
    <property type="entry name" value="Rhodanese-like_dom"/>
</dbReference>
<evidence type="ECO:0000259" key="1">
    <source>
        <dbReference type="PROSITE" id="PS50206"/>
    </source>
</evidence>
<dbReference type="GO" id="GO:0002098">
    <property type="term" value="P:tRNA wobble uridine modification"/>
    <property type="evidence" value="ECO:0007669"/>
    <property type="project" value="InterPro"/>
</dbReference>
<protein>
    <submittedName>
        <fullName evidence="2">tRNA 2-selenouridine synthase</fullName>
    </submittedName>
</protein>
<sequence length="109" mass="12351">MFQDIELLDLLKKQKEETICLVDVRSPQEFAAFRIPGSINIPVFDNEERVEVGTVYKQVGPEAAKEKGLEIFSIKLPEFIAQFQSLGKEKIVYCWRGGMRSKTAATLSI</sequence>
<feature type="domain" description="Rhodanese" evidence="1">
    <location>
        <begin position="15"/>
        <end position="105"/>
    </location>
</feature>
<keyword evidence="3" id="KW-1185">Reference proteome</keyword>
<dbReference type="GO" id="GO:0043828">
    <property type="term" value="F:tRNA 2-selenouridine synthase activity"/>
    <property type="evidence" value="ECO:0007669"/>
    <property type="project" value="InterPro"/>
</dbReference>
<gene>
    <name evidence="2" type="primary">selU_2</name>
    <name evidence="2" type="ORF">BN997_02279</name>
</gene>
<dbReference type="PANTHER" id="PTHR30401:SF0">
    <property type="entry name" value="TRNA 2-SELENOURIDINE SYNTHASE"/>
    <property type="match status" value="1"/>
</dbReference>
<dbReference type="InterPro" id="IPR017582">
    <property type="entry name" value="SelU"/>
</dbReference>
<proteinExistence type="predicted"/>
<dbReference type="Gene3D" id="3.40.250.10">
    <property type="entry name" value="Rhodanese-like domain"/>
    <property type="match status" value="1"/>
</dbReference>
<dbReference type="PROSITE" id="PS50206">
    <property type="entry name" value="RHODANESE_3"/>
    <property type="match status" value="1"/>
</dbReference>
<dbReference type="Proteomes" id="UP000040453">
    <property type="component" value="Unassembled WGS sequence"/>
</dbReference>
<organism evidence="2 3">
    <name type="scientific">Oceanobacillus oncorhynchi</name>
    <dbReference type="NCBI Taxonomy" id="545501"/>
    <lineage>
        <taxon>Bacteria</taxon>
        <taxon>Bacillati</taxon>
        <taxon>Bacillota</taxon>
        <taxon>Bacilli</taxon>
        <taxon>Bacillales</taxon>
        <taxon>Bacillaceae</taxon>
        <taxon>Oceanobacillus</taxon>
    </lineage>
</organism>
<accession>A0A0A1MH67</accession>
<dbReference type="STRING" id="545501.BN997_02279"/>
<dbReference type="EMBL" id="CDGG01000001">
    <property type="protein sequence ID" value="CEI82413.1"/>
    <property type="molecule type" value="Genomic_DNA"/>
</dbReference>
<dbReference type="SMART" id="SM00450">
    <property type="entry name" value="RHOD"/>
    <property type="match status" value="1"/>
</dbReference>
<reference evidence="2 3" key="1">
    <citation type="submission" date="2014-11" db="EMBL/GenBank/DDBJ databases">
        <authorList>
            <person name="Urmite Genomes Urmite Genomes"/>
        </authorList>
    </citation>
    <scope>NUCLEOTIDE SEQUENCE [LARGE SCALE GENOMIC DNA]</scope>
    <source>
        <strain evidence="2 3">Oc5</strain>
    </source>
</reference>
<dbReference type="RefSeq" id="WP_338112888.1">
    <property type="nucleotide sequence ID" value="NZ_CDGG01000001.1"/>
</dbReference>